<evidence type="ECO:0000256" key="5">
    <source>
        <dbReference type="ARBA" id="ARBA00022527"/>
    </source>
</evidence>
<dbReference type="InterPro" id="IPR056802">
    <property type="entry name" value="ATR-like_M-HEAT"/>
</dbReference>
<dbReference type="PANTHER" id="PTHR11139">
    <property type="entry name" value="ATAXIA TELANGIECTASIA MUTATED ATM -RELATED"/>
    <property type="match status" value="1"/>
</dbReference>
<dbReference type="Pfam" id="PF00454">
    <property type="entry name" value="PI3_PI4_kinase"/>
    <property type="match status" value="1"/>
</dbReference>
<evidence type="ECO:0000256" key="9">
    <source>
        <dbReference type="ARBA" id="ARBA00022777"/>
    </source>
</evidence>
<keyword evidence="7" id="KW-0547">Nucleotide-binding</keyword>
<accession>A0AAV9UI09</accession>
<keyword evidence="5" id="KW-0723">Serine/threonine-protein kinase</keyword>
<keyword evidence="11" id="KW-0234">DNA repair</keyword>
<dbReference type="SUPFAM" id="SSF56112">
    <property type="entry name" value="Protein kinase-like (PK-like)"/>
    <property type="match status" value="1"/>
</dbReference>
<dbReference type="FunFam" id="1.10.1070.11:FF:000031">
    <property type="entry name" value="Phosphatidyl inositol 3-kinase"/>
    <property type="match status" value="1"/>
</dbReference>
<dbReference type="Pfam" id="PF08064">
    <property type="entry name" value="UME"/>
    <property type="match status" value="1"/>
</dbReference>
<dbReference type="Gene3D" id="1.10.1070.11">
    <property type="entry name" value="Phosphatidylinositol 3-/4-kinase, catalytic domain"/>
    <property type="match status" value="1"/>
</dbReference>
<evidence type="ECO:0000259" key="19">
    <source>
        <dbReference type="PROSITE" id="PS51190"/>
    </source>
</evidence>
<evidence type="ECO:0000256" key="11">
    <source>
        <dbReference type="ARBA" id="ARBA00023204"/>
    </source>
</evidence>
<dbReference type="Pfam" id="PF23593">
    <property type="entry name" value="HEAT_ATR"/>
    <property type="match status" value="1"/>
</dbReference>
<feature type="domain" description="FATC" evidence="19">
    <location>
        <begin position="2462"/>
        <end position="2494"/>
    </location>
</feature>
<evidence type="ECO:0000256" key="4">
    <source>
        <dbReference type="ARBA" id="ARBA00012513"/>
    </source>
</evidence>
<evidence type="ECO:0000256" key="12">
    <source>
        <dbReference type="ARBA" id="ARBA00023242"/>
    </source>
</evidence>
<dbReference type="Pfam" id="PF02260">
    <property type="entry name" value="FATC"/>
    <property type="match status" value="1"/>
</dbReference>
<comment type="subunit">
    <text evidence="3">Associates with DNA double-strand breaks.</text>
</comment>
<comment type="catalytic activity">
    <reaction evidence="15">
        <text>L-seryl-[protein] + ATP = O-phospho-L-seryl-[protein] + ADP + H(+)</text>
        <dbReference type="Rhea" id="RHEA:17989"/>
        <dbReference type="Rhea" id="RHEA-COMP:9863"/>
        <dbReference type="Rhea" id="RHEA-COMP:11604"/>
        <dbReference type="ChEBI" id="CHEBI:15378"/>
        <dbReference type="ChEBI" id="CHEBI:29999"/>
        <dbReference type="ChEBI" id="CHEBI:30616"/>
        <dbReference type="ChEBI" id="CHEBI:83421"/>
        <dbReference type="ChEBI" id="CHEBI:456216"/>
        <dbReference type="EC" id="2.7.11.1"/>
    </reaction>
</comment>
<evidence type="ECO:0000313" key="20">
    <source>
        <dbReference type="EMBL" id="KAK6341721.1"/>
    </source>
</evidence>
<dbReference type="GO" id="GO:0000723">
    <property type="term" value="P:telomere maintenance"/>
    <property type="evidence" value="ECO:0007669"/>
    <property type="project" value="TreeGrafter"/>
</dbReference>
<dbReference type="InterPro" id="IPR057564">
    <property type="entry name" value="HEAT_ATR"/>
</dbReference>
<dbReference type="InterPro" id="IPR018936">
    <property type="entry name" value="PI3/4_kinase_CS"/>
</dbReference>
<dbReference type="InterPro" id="IPR000403">
    <property type="entry name" value="PI3/4_kinase_cat_dom"/>
</dbReference>
<gene>
    <name evidence="20" type="primary">MEC1_1</name>
    <name evidence="20" type="ORF">TWF696_008788</name>
</gene>
<dbReference type="Gene3D" id="3.30.1010.10">
    <property type="entry name" value="Phosphatidylinositol 3-kinase Catalytic Subunit, Chain A, domain 4"/>
    <property type="match status" value="1"/>
</dbReference>
<evidence type="ECO:0000256" key="2">
    <source>
        <dbReference type="ARBA" id="ARBA00010769"/>
    </source>
</evidence>
<evidence type="ECO:0000259" key="17">
    <source>
        <dbReference type="PROSITE" id="PS50290"/>
    </source>
</evidence>
<evidence type="ECO:0000259" key="18">
    <source>
        <dbReference type="PROSITE" id="PS51189"/>
    </source>
</evidence>
<dbReference type="Proteomes" id="UP001375240">
    <property type="component" value="Unassembled WGS sequence"/>
</dbReference>
<evidence type="ECO:0000256" key="14">
    <source>
        <dbReference type="ARBA" id="ARBA00047899"/>
    </source>
</evidence>
<dbReference type="InterPro" id="IPR012993">
    <property type="entry name" value="UME"/>
</dbReference>
<dbReference type="InterPro" id="IPR016024">
    <property type="entry name" value="ARM-type_fold"/>
</dbReference>
<keyword evidence="8" id="KW-0227">DNA damage</keyword>
<dbReference type="InterPro" id="IPR003151">
    <property type="entry name" value="PIK-rel_kinase_FAT"/>
</dbReference>
<evidence type="ECO:0000256" key="13">
    <source>
        <dbReference type="ARBA" id="ARBA00025079"/>
    </source>
</evidence>
<reference evidence="20 21" key="1">
    <citation type="submission" date="2019-10" db="EMBL/GenBank/DDBJ databases">
        <authorList>
            <person name="Palmer J.M."/>
        </authorList>
    </citation>
    <scope>NUCLEOTIDE SEQUENCE [LARGE SCALE GENOMIC DNA]</scope>
    <source>
        <strain evidence="20 21">TWF696</strain>
    </source>
</reference>
<dbReference type="PANTHER" id="PTHR11139:SF125">
    <property type="entry name" value="SERINE_THREONINE-PROTEIN KINASE MEC1"/>
    <property type="match status" value="1"/>
</dbReference>
<dbReference type="InterPro" id="IPR011009">
    <property type="entry name" value="Kinase-like_dom_sf"/>
</dbReference>
<dbReference type="GO" id="GO:0005524">
    <property type="term" value="F:ATP binding"/>
    <property type="evidence" value="ECO:0007669"/>
    <property type="project" value="UniProtKB-KW"/>
</dbReference>
<proteinExistence type="inferred from homology"/>
<evidence type="ECO:0000256" key="3">
    <source>
        <dbReference type="ARBA" id="ARBA00011370"/>
    </source>
</evidence>
<dbReference type="SMART" id="SM01343">
    <property type="entry name" value="FATC"/>
    <property type="match status" value="1"/>
</dbReference>
<dbReference type="PROSITE" id="PS00916">
    <property type="entry name" value="PI3_4_KINASE_2"/>
    <property type="match status" value="1"/>
</dbReference>
<name>A0AAV9UI09_9PEZI</name>
<comment type="catalytic activity">
    <reaction evidence="14">
        <text>L-threonyl-[protein] + ATP = O-phospho-L-threonyl-[protein] + ADP + H(+)</text>
        <dbReference type="Rhea" id="RHEA:46608"/>
        <dbReference type="Rhea" id="RHEA-COMP:11060"/>
        <dbReference type="Rhea" id="RHEA-COMP:11605"/>
        <dbReference type="ChEBI" id="CHEBI:15378"/>
        <dbReference type="ChEBI" id="CHEBI:30013"/>
        <dbReference type="ChEBI" id="CHEBI:30616"/>
        <dbReference type="ChEBI" id="CHEBI:61977"/>
        <dbReference type="ChEBI" id="CHEBI:456216"/>
        <dbReference type="EC" id="2.7.11.1"/>
    </reaction>
</comment>
<sequence length="2494" mass="280526">MPPASSPAPASQANAPPQGTLLAQAIRRNLGSEAGPATQIGASNKNVLEQVLAIYRPDHTQPAGAGAASSSDACPTDNEDVNLNLVQSVVLYGLYNDDPFLPAESHVSQSKDCLAIIRLVTQATPRTLVRAVNTDDSLWQGDRSTEGGAAGSANQIYEWSWLLPRLLPLLCRAKLLSIRRDILETIQVVISELAKLPMEGNHARIVLAYLKACVYGVVEAFKSDVKATLRKSFAVTLPAPAFYQQQLHHTSELSPSDPAGGTFTIGDPAEACSIVIQITLIVANLGLGRNLAPISKPYLDLSITLLAHLTQICQYLKAWAAVPAKRRTSVQLHKQILEALVEIISSSDVTSNPQLCQLTQKLSVSTIQALLLNPISDIDQETEISLSALILLLLQIAEKSVDARVTLSRDLVPCIKRTIQDSAKWQARHRDLRVTLLKFAMICSDDYAFHQMIQSNLQLITGDEWQFQSPALRLLYDRVTSIHGSSPEPLGSVDAGDLSGPRKRRKLDPGGEPSEASKARRASVSRLFSKLGGRPSNDLTGLSAVAADGFAKLSIQEKSEVFQEIGKLVCLRDDETIQQSTADAADQIHVPCAACDAARGILMSEGEPQPSDELLQIFAAIQKSDVFFHSSNVRAYGMRAMRKIIRHGSAALNSKLSDHSFGQWCVQALRSSNSDLRLLAVMTLPHFSIFSENDETSRAERTACLLRVREISSTSDDTIQETCIIAWGRISRVLEGDDLHLALGLLLGYLGHSNTYLAAVAYNEIEAVAQAKNISMSTLLSQFMRDLSVVVVSLLRTKPQVIQSVSTLLGTSTQDFLANTISYTLPHMIMNRKTDVLDSLVQAYNSCRKGAPESLFEVCMHYITAILGLLFVQPHENVEEYAMSLLVQTDRTFQRLGLSELIKADPIAIMAETIRCYAVLDEGSKPNAQKAIRNIATVCYKKATKKEKNVDMLQSFFEAHVLGIITQYSDVLFSVRVKHSMSEKRRNLKAIGDMIRLGKIGIISGLPQISACLSSTLDVKGLQETAIAGWSAFMAELPSIDVTPYFPVVFCLLLKHWGDFDESSRKLSANLVTGIFERHWPALQEEADVLPLLNFDPAFKDYERRLANSRRSDLKERLRILALRSTHENPLVVEQALVELKQYLETNEQFIRSITNDEIPDSIVAEVIRSLLDACVKHSHSQNLIPKLSSECLGIIGAVDPNRIEKSRRVDDLMILHNFEQTEECVQFAHFLLEHHLVGAFLSATDTRAQGFLSYAMQELLKFCNFNAEVLTRQRAEVSLAIQRRWNDFSVTARNVLSPYLSSKYVLSTVATTHKPVYPIFSPRKSYREWLTELLLDLLPKAQGVHTKSLFADIISKIVKGQDLSILNFILPNIVLHIIISGTSEDRENICLELLSILQYEMPVGKNQEFEMVKRCSESVFILVDHMSKWIRERRRYNANVHAQIARHSSEAVDRGPDASIVRVEAVLAKLPAKLIGERSIQCQSYSRALFYWEQYMRKCRSKQANMEPLYTQMQSIYAEIDEPDGVEGISTKLSVVNVEQQILEHRKAGRWLAVQSWYEHLLKDKPADVDLQYGLLLSLKESGQDETLLVHLEPILNTHTPLLYQALDFGIESAWRSLNWEKLEVLLHKCPESARTSFNVTIGRAINAFRSNDMAALEAILRDGREHLTRSMTLSATNSIRSCHERLFQFQALAECHYITTTFQHESPDFTAFKQTLDARLTLLGPSHREKQYILALRRALLTVSRGFNDFTVPYTSSLWLTTAKLARKKKDYHQAFTAILNSNDAQNGPIEQAKLAWDEGRHRKAIKLLENAIETNIFEVTISTTGSFQDTDASESRKRHPQSSAKARAMLLWARWMDSAGQIQSKVLVHKFREVARSYSHWEKGHFYLGRHYNNILKTERALPPTKRPQSFLIGETVKLVCTNYMRAMMYGTRYIFQTLPQFLNLWLDFGADQEREFESDIGTEEFRNHLSSQRSQQIQELHTCIRKLLLQNTPVFVYLTALPQIMSRVGIKSDITWLTLEKLITKILTAYPQHTLWSIIAVSHSTQEARRLRAGRILHRLKSERSSTIDLKTLIPAATKLMDALLKLCNFEIKGKPSHVSLRDDIGFPHSVAPVALIIPVQTALTVSFPADGLTGKHGHDPFARDQATISKFEDEADVMTSLQKPRKITIIGSDGRRYPLMCKPKDDLRKDARLMDFNTIINRLLKKDDESSRRQLQIRTYAVTPLNEECGLIEWVNNLRPLRDILLKSYKNKNISVNYAEVRLILDDACSDPSKYHLFNDAVVPRFPDVFHEWFVETFPEPETWFAARLAYVRTTAVISMVGYILGLGDRHGENILYDEATGETQHVDFNCLFDKGLTFEKPERVPFRLTHNMVDAMGLTGYEGPFRRSSEIVMRVLRLNEESLMTVVETFLHDPLVEWLTVKKRRTPNISKVPDNPRDVLESIENKLRGLHAGDPIPLSVEGQVQELIQQAVSVENLVHMYIGWCAYF</sequence>
<dbReference type="GO" id="GO:0000077">
    <property type="term" value="P:DNA damage checkpoint signaling"/>
    <property type="evidence" value="ECO:0007669"/>
    <property type="project" value="TreeGrafter"/>
</dbReference>
<evidence type="ECO:0000313" key="21">
    <source>
        <dbReference type="Proteomes" id="UP001375240"/>
    </source>
</evidence>
<dbReference type="PROSITE" id="PS50290">
    <property type="entry name" value="PI3_4_KINASE_3"/>
    <property type="match status" value="1"/>
</dbReference>
<keyword evidence="9 20" id="KW-0418">Kinase</keyword>
<evidence type="ECO:0000256" key="8">
    <source>
        <dbReference type="ARBA" id="ARBA00022763"/>
    </source>
</evidence>
<dbReference type="InterPro" id="IPR003152">
    <property type="entry name" value="FATC_dom"/>
</dbReference>
<evidence type="ECO:0000256" key="15">
    <source>
        <dbReference type="ARBA" id="ARBA00048679"/>
    </source>
</evidence>
<evidence type="ECO:0000256" key="10">
    <source>
        <dbReference type="ARBA" id="ARBA00022840"/>
    </source>
</evidence>
<feature type="domain" description="PI3K/PI4K catalytic" evidence="17">
    <location>
        <begin position="2156"/>
        <end position="2467"/>
    </location>
</feature>
<evidence type="ECO:0000256" key="16">
    <source>
        <dbReference type="SAM" id="MobiDB-lite"/>
    </source>
</evidence>
<evidence type="ECO:0000256" key="1">
    <source>
        <dbReference type="ARBA" id="ARBA00004123"/>
    </source>
</evidence>
<comment type="similarity">
    <text evidence="2">Belongs to the PI3/PI4-kinase family. ATM subfamily.</text>
</comment>
<evidence type="ECO:0000256" key="7">
    <source>
        <dbReference type="ARBA" id="ARBA00022741"/>
    </source>
</evidence>
<keyword evidence="6" id="KW-0808">Transferase</keyword>
<dbReference type="EMBL" id="JAVHNQ010000007">
    <property type="protein sequence ID" value="KAK6341721.1"/>
    <property type="molecule type" value="Genomic_DNA"/>
</dbReference>
<keyword evidence="21" id="KW-1185">Reference proteome</keyword>
<evidence type="ECO:0000256" key="6">
    <source>
        <dbReference type="ARBA" id="ARBA00022679"/>
    </source>
</evidence>
<dbReference type="InterPro" id="IPR036940">
    <property type="entry name" value="PI3/4_kinase_cat_sf"/>
</dbReference>
<keyword evidence="12" id="KW-0539">Nucleus</keyword>
<dbReference type="SUPFAM" id="SSF48371">
    <property type="entry name" value="ARM repeat"/>
    <property type="match status" value="1"/>
</dbReference>
<comment type="subcellular location">
    <subcellularLocation>
        <location evidence="1">Nucleus</location>
    </subcellularLocation>
</comment>
<feature type="domain" description="FAT" evidence="18">
    <location>
        <begin position="1475"/>
        <end position="2048"/>
    </location>
</feature>
<comment type="function">
    <text evidence="13">Serine/threonine protein kinase which activates checkpoint signaling upon genotoxic stresses such as ionizing radiation (IR), ultraviolet light (UV), or DNA replication stalling, thereby acting as a DNA damage sensor. Recognizes the substrate consensus sequence [ST]-Q. Phosphorylates histone H2A to form H2AS128ph (gamma-H2A) at sites of DNA damage, involved in the regulation of DNA damage response mechanism. Required for the control of telomere length and genome stability.</text>
</comment>
<dbReference type="Pfam" id="PF02259">
    <property type="entry name" value="FAT"/>
    <property type="match status" value="1"/>
</dbReference>
<dbReference type="GO" id="GO:0005634">
    <property type="term" value="C:nucleus"/>
    <property type="evidence" value="ECO:0007669"/>
    <property type="project" value="UniProtKB-SubCell"/>
</dbReference>
<dbReference type="EC" id="2.7.11.1" evidence="4"/>
<dbReference type="GO" id="GO:0005694">
    <property type="term" value="C:chromosome"/>
    <property type="evidence" value="ECO:0007669"/>
    <property type="project" value="TreeGrafter"/>
</dbReference>
<dbReference type="InterPro" id="IPR050517">
    <property type="entry name" value="DDR_Repair_Kinase"/>
</dbReference>
<keyword evidence="10" id="KW-0067">ATP-binding</keyword>
<dbReference type="SMART" id="SM00802">
    <property type="entry name" value="UME"/>
    <property type="match status" value="1"/>
</dbReference>
<dbReference type="SMART" id="SM00146">
    <property type="entry name" value="PI3Kc"/>
    <property type="match status" value="1"/>
</dbReference>
<dbReference type="PROSITE" id="PS51190">
    <property type="entry name" value="FATC"/>
    <property type="match status" value="1"/>
</dbReference>
<dbReference type="CDD" id="cd00892">
    <property type="entry name" value="PIKKc_ATR"/>
    <property type="match status" value="1"/>
</dbReference>
<dbReference type="GO" id="GO:0006281">
    <property type="term" value="P:DNA repair"/>
    <property type="evidence" value="ECO:0007669"/>
    <property type="project" value="UniProtKB-KW"/>
</dbReference>
<comment type="caution">
    <text evidence="20">The sequence shown here is derived from an EMBL/GenBank/DDBJ whole genome shotgun (WGS) entry which is preliminary data.</text>
</comment>
<dbReference type="GO" id="GO:0004674">
    <property type="term" value="F:protein serine/threonine kinase activity"/>
    <property type="evidence" value="ECO:0007669"/>
    <property type="project" value="UniProtKB-KW"/>
</dbReference>
<organism evidence="20 21">
    <name type="scientific">Orbilia brochopaga</name>
    <dbReference type="NCBI Taxonomy" id="3140254"/>
    <lineage>
        <taxon>Eukaryota</taxon>
        <taxon>Fungi</taxon>
        <taxon>Dikarya</taxon>
        <taxon>Ascomycota</taxon>
        <taxon>Pezizomycotina</taxon>
        <taxon>Orbiliomycetes</taxon>
        <taxon>Orbiliales</taxon>
        <taxon>Orbiliaceae</taxon>
        <taxon>Orbilia</taxon>
    </lineage>
</organism>
<protein>
    <recommendedName>
        <fullName evidence="4">non-specific serine/threonine protein kinase</fullName>
        <ecNumber evidence="4">2.7.11.1</ecNumber>
    </recommendedName>
</protein>
<feature type="region of interest" description="Disordered" evidence="16">
    <location>
        <begin position="486"/>
        <end position="521"/>
    </location>
</feature>
<dbReference type="Pfam" id="PF25030">
    <property type="entry name" value="M-HEAT_ATR"/>
    <property type="match status" value="1"/>
</dbReference>
<dbReference type="InterPro" id="IPR014009">
    <property type="entry name" value="PIK_FAT"/>
</dbReference>
<dbReference type="PROSITE" id="PS51189">
    <property type="entry name" value="FAT"/>
    <property type="match status" value="1"/>
</dbReference>